<sequence length="168" mass="18424">MSENLDKGPPMEGEGPSRREGVKSKRSISFSGLLCGYPRISQGPESRLGDTEDEEGECEEKEVAAAFPSAPNASEAANIAHSNQCLVSQAEPNFIIVMEKMTKFMGQLTQAVSPTDNSRAPTFKTPSMKAPYSFDGTQTHKLRGLIQLCQLNLQNNAENFFYDKKMAL</sequence>
<organism evidence="2 3">
    <name type="scientific">Austropuccinia psidii MF-1</name>
    <dbReference type="NCBI Taxonomy" id="1389203"/>
    <lineage>
        <taxon>Eukaryota</taxon>
        <taxon>Fungi</taxon>
        <taxon>Dikarya</taxon>
        <taxon>Basidiomycota</taxon>
        <taxon>Pucciniomycotina</taxon>
        <taxon>Pucciniomycetes</taxon>
        <taxon>Pucciniales</taxon>
        <taxon>Sphaerophragmiaceae</taxon>
        <taxon>Austropuccinia</taxon>
    </lineage>
</organism>
<name>A0A9Q3PUI9_9BASI</name>
<keyword evidence="3" id="KW-1185">Reference proteome</keyword>
<accession>A0A9Q3PUI9</accession>
<feature type="region of interest" description="Disordered" evidence="1">
    <location>
        <begin position="1"/>
        <end position="58"/>
    </location>
</feature>
<gene>
    <name evidence="2" type="ORF">O181_114413</name>
</gene>
<protein>
    <submittedName>
        <fullName evidence="2">Uncharacterized protein</fullName>
    </submittedName>
</protein>
<comment type="caution">
    <text evidence="2">The sequence shown here is derived from an EMBL/GenBank/DDBJ whole genome shotgun (WGS) entry which is preliminary data.</text>
</comment>
<evidence type="ECO:0000313" key="3">
    <source>
        <dbReference type="Proteomes" id="UP000765509"/>
    </source>
</evidence>
<evidence type="ECO:0000313" key="2">
    <source>
        <dbReference type="EMBL" id="MBW0574698.1"/>
    </source>
</evidence>
<reference evidence="2" key="1">
    <citation type="submission" date="2021-03" db="EMBL/GenBank/DDBJ databases">
        <title>Draft genome sequence of rust myrtle Austropuccinia psidii MF-1, a brazilian biotype.</title>
        <authorList>
            <person name="Quecine M.C."/>
            <person name="Pachon D.M.R."/>
            <person name="Bonatelli M.L."/>
            <person name="Correr F.H."/>
            <person name="Franceschini L.M."/>
            <person name="Leite T.F."/>
            <person name="Margarido G.R.A."/>
            <person name="Almeida C.A."/>
            <person name="Ferrarezi J.A."/>
            <person name="Labate C.A."/>
        </authorList>
    </citation>
    <scope>NUCLEOTIDE SEQUENCE</scope>
    <source>
        <strain evidence="2">MF-1</strain>
    </source>
</reference>
<evidence type="ECO:0000256" key="1">
    <source>
        <dbReference type="SAM" id="MobiDB-lite"/>
    </source>
</evidence>
<feature type="region of interest" description="Disordered" evidence="1">
    <location>
        <begin position="112"/>
        <end position="132"/>
    </location>
</feature>
<dbReference type="EMBL" id="AVOT02094735">
    <property type="protein sequence ID" value="MBW0574698.1"/>
    <property type="molecule type" value="Genomic_DNA"/>
</dbReference>
<dbReference type="AlphaFoldDB" id="A0A9Q3PUI9"/>
<proteinExistence type="predicted"/>
<dbReference type="Proteomes" id="UP000765509">
    <property type="component" value="Unassembled WGS sequence"/>
</dbReference>